<keyword evidence="5 6" id="KW-0472">Membrane</keyword>
<organism evidence="9 10">
    <name type="scientific">Corticimicrobacter populi</name>
    <dbReference type="NCBI Taxonomy" id="2175229"/>
    <lineage>
        <taxon>Bacteria</taxon>
        <taxon>Pseudomonadati</taxon>
        <taxon>Pseudomonadota</taxon>
        <taxon>Betaproteobacteria</taxon>
        <taxon>Burkholderiales</taxon>
        <taxon>Alcaligenaceae</taxon>
        <taxon>Corticimicrobacter</taxon>
    </lineage>
</organism>
<gene>
    <name evidence="9" type="ORF">DD235_12455</name>
</gene>
<dbReference type="GO" id="GO:0004713">
    <property type="term" value="F:protein tyrosine kinase activity"/>
    <property type="evidence" value="ECO:0007669"/>
    <property type="project" value="TreeGrafter"/>
</dbReference>
<reference evidence="10" key="1">
    <citation type="submission" date="2018-05" db="EMBL/GenBank/DDBJ databases">
        <authorList>
            <person name="Li Y."/>
        </authorList>
    </citation>
    <scope>NUCLEOTIDE SEQUENCE [LARGE SCALE GENOMIC DNA]</scope>
    <source>
        <strain evidence="10">3d-2-2</strain>
    </source>
</reference>
<accession>A0A2V1K229</accession>
<evidence type="ECO:0000256" key="5">
    <source>
        <dbReference type="ARBA" id="ARBA00023136"/>
    </source>
</evidence>
<name>A0A2V1K229_9BURK</name>
<evidence type="ECO:0000256" key="4">
    <source>
        <dbReference type="ARBA" id="ARBA00022989"/>
    </source>
</evidence>
<comment type="caution">
    <text evidence="9">The sequence shown here is derived from an EMBL/GenBank/DDBJ whole genome shotgun (WGS) entry which is preliminary data.</text>
</comment>
<dbReference type="GO" id="GO:0005886">
    <property type="term" value="C:plasma membrane"/>
    <property type="evidence" value="ECO:0007669"/>
    <property type="project" value="UniProtKB-SubCell"/>
</dbReference>
<evidence type="ECO:0000256" key="6">
    <source>
        <dbReference type="SAM" id="Phobius"/>
    </source>
</evidence>
<evidence type="ECO:0008006" key="11">
    <source>
        <dbReference type="Google" id="ProtNLM"/>
    </source>
</evidence>
<dbReference type="Pfam" id="PF13807">
    <property type="entry name" value="GNVR"/>
    <property type="match status" value="1"/>
</dbReference>
<keyword evidence="2" id="KW-1003">Cell membrane</keyword>
<dbReference type="InterPro" id="IPR050445">
    <property type="entry name" value="Bact_polysacc_biosynth/exp"/>
</dbReference>
<dbReference type="SUPFAM" id="SSF160355">
    <property type="entry name" value="Bacterial polysaccharide co-polymerase-like"/>
    <property type="match status" value="1"/>
</dbReference>
<comment type="subcellular location">
    <subcellularLocation>
        <location evidence="1">Cell membrane</location>
        <topology evidence="1">Multi-pass membrane protein</topology>
    </subcellularLocation>
</comment>
<proteinExistence type="predicted"/>
<evidence type="ECO:0000259" key="7">
    <source>
        <dbReference type="Pfam" id="PF02706"/>
    </source>
</evidence>
<dbReference type="Pfam" id="PF02706">
    <property type="entry name" value="Wzz"/>
    <property type="match status" value="1"/>
</dbReference>
<dbReference type="InterPro" id="IPR003856">
    <property type="entry name" value="LPS_length_determ_N"/>
</dbReference>
<evidence type="ECO:0000313" key="10">
    <source>
        <dbReference type="Proteomes" id="UP000245212"/>
    </source>
</evidence>
<evidence type="ECO:0000256" key="3">
    <source>
        <dbReference type="ARBA" id="ARBA00022692"/>
    </source>
</evidence>
<keyword evidence="4 6" id="KW-1133">Transmembrane helix</keyword>
<feature type="domain" description="Tyrosine-protein kinase G-rich" evidence="8">
    <location>
        <begin position="313"/>
        <end position="346"/>
    </location>
</feature>
<feature type="domain" description="Polysaccharide chain length determinant N-terminal" evidence="7">
    <location>
        <begin position="20"/>
        <end position="107"/>
    </location>
</feature>
<evidence type="ECO:0000313" key="9">
    <source>
        <dbReference type="EMBL" id="PWF22186.1"/>
    </source>
</evidence>
<feature type="transmembrane region" description="Helical" evidence="6">
    <location>
        <begin position="325"/>
        <end position="344"/>
    </location>
</feature>
<dbReference type="PANTHER" id="PTHR32309">
    <property type="entry name" value="TYROSINE-PROTEIN KINASE"/>
    <property type="match status" value="1"/>
</dbReference>
<keyword evidence="3 6" id="KW-0812">Transmembrane</keyword>
<keyword evidence="10" id="KW-1185">Reference proteome</keyword>
<dbReference type="PANTHER" id="PTHR32309:SF13">
    <property type="entry name" value="FERRIC ENTEROBACTIN TRANSPORT PROTEIN FEPE"/>
    <property type="match status" value="1"/>
</dbReference>
<evidence type="ECO:0000256" key="2">
    <source>
        <dbReference type="ARBA" id="ARBA00022475"/>
    </source>
</evidence>
<dbReference type="InterPro" id="IPR032807">
    <property type="entry name" value="GNVR"/>
</dbReference>
<sequence length="354" mass="39741">MVQVMSHLPEPHSRATTPTNEIDLLVLARAIWSHKYLLLAYIVGAIILAALYVFIIATPRYAVSVYVDAPFSGNLAQLNKGRGPAGLEPYTPGQVFAYFTRRLGSDEAFQRYLQITLQHPDGTTLPASELAGNDWRVSIDAPQPKGRNLYKITVQDNTSQAAYDGLVRYLNLARSQAADTLIDDARQSIALSIRNIERTLDEHRQVTREKREDRTQRLTEALAVARAIGLQQPQLTLAQPPSQDALRPYLDGSELYARGIKALEAELAVLKARENDDPFISNLREEQARLRLLQEIDIQLDNVHLFRFDGEVIQPEKPVHPKKKMILVLAVLLGSMLGVLHILWQRILRSGTAF</sequence>
<feature type="transmembrane region" description="Helical" evidence="6">
    <location>
        <begin position="36"/>
        <end position="57"/>
    </location>
</feature>
<evidence type="ECO:0000256" key="1">
    <source>
        <dbReference type="ARBA" id="ARBA00004651"/>
    </source>
</evidence>
<evidence type="ECO:0000259" key="8">
    <source>
        <dbReference type="Pfam" id="PF13807"/>
    </source>
</evidence>
<dbReference type="EMBL" id="QETA01000005">
    <property type="protein sequence ID" value="PWF22186.1"/>
    <property type="molecule type" value="Genomic_DNA"/>
</dbReference>
<dbReference type="AlphaFoldDB" id="A0A2V1K229"/>
<protein>
    <recommendedName>
        <fullName evidence="11">Polysaccharide chain length determinant N-terminal domain-containing protein</fullName>
    </recommendedName>
</protein>
<dbReference type="Proteomes" id="UP000245212">
    <property type="component" value="Unassembled WGS sequence"/>
</dbReference>
<dbReference type="Gene3D" id="3.30.1890.10">
    <property type="entry name" value="FepE-like"/>
    <property type="match status" value="1"/>
</dbReference>